<comment type="function">
    <text evidence="2">Binds to DNA and alters its conformation. May be involved in regulation of gene expression, nucleoid organization and DNA protection.</text>
</comment>
<evidence type="ECO:0000256" key="2">
    <source>
        <dbReference type="HAMAP-Rule" id="MF_00274"/>
    </source>
</evidence>
<evidence type="ECO:0000313" key="4">
    <source>
        <dbReference type="EMBL" id="MFC4353477.1"/>
    </source>
</evidence>
<dbReference type="Proteomes" id="UP001595733">
    <property type="component" value="Unassembled WGS sequence"/>
</dbReference>
<dbReference type="SUPFAM" id="SSF82607">
    <property type="entry name" value="YbaB-like"/>
    <property type="match status" value="1"/>
</dbReference>
<evidence type="ECO:0000313" key="5">
    <source>
        <dbReference type="Proteomes" id="UP001595733"/>
    </source>
</evidence>
<dbReference type="HAMAP" id="MF_00274">
    <property type="entry name" value="DNA_YbaB_EbfC"/>
    <property type="match status" value="1"/>
</dbReference>
<dbReference type="NCBIfam" id="TIGR00103">
    <property type="entry name" value="DNA_YbaB_EbfC"/>
    <property type="match status" value="1"/>
</dbReference>
<dbReference type="RefSeq" id="WP_378138896.1">
    <property type="nucleotide sequence ID" value="NZ_JBHSEF010000001.1"/>
</dbReference>
<dbReference type="Pfam" id="PF02575">
    <property type="entry name" value="YbaB_DNA_bd"/>
    <property type="match status" value="1"/>
</dbReference>
<comment type="caution">
    <text evidence="4">The sequence shown here is derived from an EMBL/GenBank/DDBJ whole genome shotgun (WGS) entry which is preliminary data.</text>
</comment>
<gene>
    <name evidence="4" type="ORF">ACFO0S_00020</name>
</gene>
<dbReference type="Gene3D" id="3.30.1310.10">
    <property type="entry name" value="Nucleoid-associated protein YbaB-like domain"/>
    <property type="match status" value="1"/>
</dbReference>
<comment type="subunit">
    <text evidence="2">Homodimer.</text>
</comment>
<keyword evidence="2" id="KW-0963">Cytoplasm</keyword>
<dbReference type="PANTHER" id="PTHR33449">
    <property type="entry name" value="NUCLEOID-ASSOCIATED PROTEIN YBAB"/>
    <property type="match status" value="1"/>
</dbReference>
<dbReference type="EMBL" id="JBHSEF010000001">
    <property type="protein sequence ID" value="MFC4353477.1"/>
    <property type="molecule type" value="Genomic_DNA"/>
</dbReference>
<protein>
    <recommendedName>
        <fullName evidence="2">Nucleoid-associated protein ACFO0S_00020</fullName>
    </recommendedName>
</protein>
<dbReference type="PIRSF" id="PIRSF004555">
    <property type="entry name" value="UCP004555"/>
    <property type="match status" value="1"/>
</dbReference>
<proteinExistence type="inferred from homology"/>
<reference evidence="5" key="1">
    <citation type="journal article" date="2019" name="Int. J. Syst. Evol. Microbiol.">
        <title>The Global Catalogue of Microorganisms (GCM) 10K type strain sequencing project: providing services to taxonomists for standard genome sequencing and annotation.</title>
        <authorList>
            <consortium name="The Broad Institute Genomics Platform"/>
            <consortium name="The Broad Institute Genome Sequencing Center for Infectious Disease"/>
            <person name="Wu L."/>
            <person name="Ma J."/>
        </authorList>
    </citation>
    <scope>NUCLEOTIDE SEQUENCE [LARGE SCALE GENOMIC DNA]</scope>
    <source>
        <strain evidence="5">CCUG 50353</strain>
    </source>
</reference>
<evidence type="ECO:0000256" key="1">
    <source>
        <dbReference type="ARBA" id="ARBA00023125"/>
    </source>
</evidence>
<feature type="compositionally biased region" description="Low complexity" evidence="3">
    <location>
        <begin position="8"/>
        <end position="17"/>
    </location>
</feature>
<name>A0ABV8UQB6_9BACL</name>
<sequence>MRGGMGNMQGMMKQMQKMQKKMAEAQEELGNQHFEGVAGGGMVKVTVTGHREVVGVTLDETVVDPEDVEMLQDLIVIATNEALKKAEETSNATMGQFTKGLNLPGMF</sequence>
<evidence type="ECO:0000256" key="3">
    <source>
        <dbReference type="SAM" id="MobiDB-lite"/>
    </source>
</evidence>
<keyword evidence="5" id="KW-1185">Reference proteome</keyword>
<organism evidence="4 5">
    <name type="scientific">Chryseomicrobium palamuruense</name>
    <dbReference type="NCBI Taxonomy" id="682973"/>
    <lineage>
        <taxon>Bacteria</taxon>
        <taxon>Bacillati</taxon>
        <taxon>Bacillota</taxon>
        <taxon>Bacilli</taxon>
        <taxon>Bacillales</taxon>
        <taxon>Caryophanaceae</taxon>
        <taxon>Chryseomicrobium</taxon>
    </lineage>
</organism>
<feature type="region of interest" description="Disordered" evidence="3">
    <location>
        <begin position="1"/>
        <end position="25"/>
    </location>
</feature>
<keyword evidence="1 2" id="KW-0238">DNA-binding</keyword>
<dbReference type="PANTHER" id="PTHR33449:SF1">
    <property type="entry name" value="NUCLEOID-ASSOCIATED PROTEIN YBAB"/>
    <property type="match status" value="1"/>
</dbReference>
<comment type="similarity">
    <text evidence="2">Belongs to the YbaB/EbfC family.</text>
</comment>
<dbReference type="InterPro" id="IPR036894">
    <property type="entry name" value="YbaB-like_sf"/>
</dbReference>
<accession>A0ABV8UQB6</accession>
<dbReference type="InterPro" id="IPR004401">
    <property type="entry name" value="YbaB/EbfC"/>
</dbReference>
<comment type="subcellular location">
    <subcellularLocation>
        <location evidence="2">Cytoplasm</location>
        <location evidence="2">Nucleoid</location>
    </subcellularLocation>
</comment>